<dbReference type="Proteomes" id="UP001236585">
    <property type="component" value="Chromosome"/>
</dbReference>
<evidence type="ECO:0000313" key="6">
    <source>
        <dbReference type="Proteomes" id="UP001236585"/>
    </source>
</evidence>
<evidence type="ECO:0000256" key="4">
    <source>
        <dbReference type="ARBA" id="ARBA00023186"/>
    </source>
</evidence>
<evidence type="ECO:0000256" key="1">
    <source>
        <dbReference type="ARBA" id="ARBA00004496"/>
    </source>
</evidence>
<dbReference type="Pfam" id="PF14011">
    <property type="entry name" value="ESX-1_EspG"/>
    <property type="match status" value="1"/>
</dbReference>
<keyword evidence="6" id="KW-1185">Reference proteome</keyword>
<gene>
    <name evidence="5" type="ORF">PT015_17200</name>
</gene>
<evidence type="ECO:0000313" key="5">
    <source>
        <dbReference type="EMBL" id="WIM86616.1"/>
    </source>
</evidence>
<sequence length="278" mass="29876">MLTTTVDGLWVLQILTGIETLAPELGLRAIRPSAESKEAALADPVAADLRAAGVIDDEGTVDHNVVEWLTVLSRRDVALMFNVRTPDNGQALTGALLARFAEWWVVMERSEDLIRVSGAGTSTAEGSANAVIRAQIERLCGTNAPAPLRPVTLDVDALKEKATNPQALEAFLISQRLDTDQHQILKMAADPARSAQAGIVALQSGLALAGPTRTQVEPGAVTIIDTPEGRIVAEHEMSAGKQWMILAPGSASNITEAVNRMMRRLPANDEWFSYRKVV</sequence>
<protein>
    <submittedName>
        <fullName evidence="5">ESX secretion-associated protein EspG</fullName>
    </submittedName>
</protein>
<name>A0ABY8VUI7_9MYCO</name>
<evidence type="ECO:0000256" key="2">
    <source>
        <dbReference type="ARBA" id="ARBA00006411"/>
    </source>
</evidence>
<proteinExistence type="inferred from homology"/>
<dbReference type="RefSeq" id="WP_285186047.1">
    <property type="nucleotide sequence ID" value="NZ_CP126981.1"/>
</dbReference>
<organism evidence="5 6">
    <name type="scientific">Candidatus Mycobacterium wuenschmannii</name>
    <dbReference type="NCBI Taxonomy" id="3027808"/>
    <lineage>
        <taxon>Bacteria</taxon>
        <taxon>Bacillati</taxon>
        <taxon>Actinomycetota</taxon>
        <taxon>Actinomycetes</taxon>
        <taxon>Mycobacteriales</taxon>
        <taxon>Mycobacteriaceae</taxon>
        <taxon>Mycobacterium</taxon>
    </lineage>
</organism>
<comment type="subcellular location">
    <subcellularLocation>
        <location evidence="1">Cytoplasm</location>
    </subcellularLocation>
</comment>
<keyword evidence="4" id="KW-0143">Chaperone</keyword>
<dbReference type="EMBL" id="CP126981">
    <property type="protein sequence ID" value="WIM86616.1"/>
    <property type="molecule type" value="Genomic_DNA"/>
</dbReference>
<evidence type="ECO:0000256" key="3">
    <source>
        <dbReference type="ARBA" id="ARBA00022490"/>
    </source>
</evidence>
<keyword evidence="3" id="KW-0963">Cytoplasm</keyword>
<accession>A0ABY8VUI7</accession>
<comment type="similarity">
    <text evidence="2">Belongs to the EspG family.</text>
</comment>
<reference evidence="5 6" key="1">
    <citation type="journal article" date="2023" name="Microbiol. Resour. Announc.">
        <title>Complete Genome Sequence of Mycobacterium wuenschmanii, a novel Nontuberculous Mycobacterium Isolated from a captive population of Amazon Milk Frogs.</title>
        <authorList>
            <person name="Hicks J."/>
            <person name="Zeineldin M."/>
            <person name="Ward H."/>
            <person name="Wuenschmann A."/>
            <person name="Camp P."/>
            <person name="Farrell D."/>
            <person name="Lehman K."/>
            <person name="Thacker T."/>
            <person name="Cuthbert E."/>
        </authorList>
    </citation>
    <scope>NUCLEOTIDE SEQUENCE [LARGE SCALE GENOMIC DNA]</scope>
    <source>
        <strain evidence="5 6">Wuenschmanii</strain>
    </source>
</reference>
<dbReference type="InterPro" id="IPR025734">
    <property type="entry name" value="EspG"/>
</dbReference>